<dbReference type="NCBIfam" id="TIGR04056">
    <property type="entry name" value="OMP_RagA_SusC"/>
    <property type="match status" value="1"/>
</dbReference>
<evidence type="ECO:0000256" key="2">
    <source>
        <dbReference type="ARBA" id="ARBA00022448"/>
    </source>
</evidence>
<keyword evidence="2 7" id="KW-0813">Transport</keyword>
<sequence>MKKMLVKYVLFGIVMLFSSTIFAQITVSGVVSEQMGPIPGVNIVEKGTNNGTVTGFDGDYTITVSEGATLVFRYVGFQSREVAVNGQSTINVTLIEDTARLDEVVVIGYGTTSVKDATGAVSSVSSKDFNGGVISSPEQLIQGKTAGVQIALSSGEPGAGANIRIRGANSIRSNSNPLFVVDGIPLSDESTVPSAGGIVDGADSSRNPLSFINPNDIESISVLKDASATAIYGSRGANGVVIVTTKTGKGNEGGTFQFSSDLSISSPQNDFDLFNAQQYKDNFLSVTGGAIPGFDDTGADTNWQDVITRTVVSTNNNLTYSRSYNNGNLRASFSHADQQGILENSSQERIVGRINLTHRFLDDKLRLKVQSSISRLNDEAPLISGQAGASGNLIGAAYSAPPTWPNDPDFFVAGNRLNPANMLANYESNTQTNRVLLNGSLEYDLTDNLVAKVNLGYDKSDAEANSVVLPTYENNGRLTGNGQAAFNNLEASSKLLEATLNYKKDFGDSNIDVIAGYSFQDFRRQGFNSQGWGFGANPNLSQSINNIQSNIDGSFQQFGYSSQGSFVNRLFPLSESDELGTTDDAFESIWLDTFDNTDELQSFFTRVNYSLNDKYLFTATVRADGSSRFGGNNKYGVFPSGAFAWKLSEEDFTGDAFSTLKLRTSVGITGNQDGLGYANYLKRQRFRGPGIEDSGNINRPGLATVAVQNEDLRWESTLDVNVGLDFGFDLDRIRGSVDLYRKETSDLLFRQAAAAPAFDPFVFRNLQDGKVINQGVEFNIGYDFINTVKSNFSVDFNIAYNDNTVEGLRGTVADFGAIRGPGLTNAFAQRLGEGRPLFSYYMAEYSEDENGVPNFSPDDKDFVGKSALPTITSGLSFNYSYGNFDASAFFTGQFGFYVYNNTANAFLNRETFQTSRNVTPDALDRVSQEVSTQYLEKGDFVRLQNLTLGYNVPLSVDKSFLKSLRVSLNGQNLLLLTGYSGIDPEVSSNTGDLGSGIPSSGIDYTAFPRPRTITIGLNATF</sequence>
<dbReference type="InterPro" id="IPR008969">
    <property type="entry name" value="CarboxyPept-like_regulatory"/>
</dbReference>
<proteinExistence type="inferred from homology"/>
<dbReference type="InterPro" id="IPR039426">
    <property type="entry name" value="TonB-dep_rcpt-like"/>
</dbReference>
<evidence type="ECO:0000259" key="9">
    <source>
        <dbReference type="Pfam" id="PF07715"/>
    </source>
</evidence>
<comment type="similarity">
    <text evidence="7">Belongs to the TonB-dependent receptor family.</text>
</comment>
<keyword evidence="3 7" id="KW-1134">Transmembrane beta strand</keyword>
<keyword evidence="5 7" id="KW-0472">Membrane</keyword>
<dbReference type="InterPro" id="IPR036942">
    <property type="entry name" value="Beta-barrel_TonB_sf"/>
</dbReference>
<dbReference type="Pfam" id="PF07715">
    <property type="entry name" value="Plug"/>
    <property type="match status" value="1"/>
</dbReference>
<dbReference type="NCBIfam" id="TIGR04057">
    <property type="entry name" value="SusC_RagA_signa"/>
    <property type="match status" value="1"/>
</dbReference>
<gene>
    <name evidence="10" type="ORF">LB452_06725</name>
</gene>
<dbReference type="Gene3D" id="2.170.130.10">
    <property type="entry name" value="TonB-dependent receptor, plug domain"/>
    <property type="match status" value="1"/>
</dbReference>
<dbReference type="Gene3D" id="2.40.170.20">
    <property type="entry name" value="TonB-dependent receptor, beta-barrel domain"/>
    <property type="match status" value="1"/>
</dbReference>
<name>A0ABS7XI22_9FLAO</name>
<keyword evidence="6 7" id="KW-0998">Cell outer membrane</keyword>
<keyword evidence="11" id="KW-1185">Reference proteome</keyword>
<evidence type="ECO:0000313" key="11">
    <source>
        <dbReference type="Proteomes" id="UP001199314"/>
    </source>
</evidence>
<evidence type="ECO:0000256" key="5">
    <source>
        <dbReference type="ARBA" id="ARBA00023136"/>
    </source>
</evidence>
<evidence type="ECO:0000256" key="4">
    <source>
        <dbReference type="ARBA" id="ARBA00022692"/>
    </source>
</evidence>
<accession>A0ABS7XI22</accession>
<dbReference type="SUPFAM" id="SSF49464">
    <property type="entry name" value="Carboxypeptidase regulatory domain-like"/>
    <property type="match status" value="1"/>
</dbReference>
<comment type="subcellular location">
    <subcellularLocation>
        <location evidence="1 7">Cell outer membrane</location>
        <topology evidence="1 7">Multi-pass membrane protein</topology>
    </subcellularLocation>
</comment>
<dbReference type="InterPro" id="IPR012910">
    <property type="entry name" value="Plug_dom"/>
</dbReference>
<evidence type="ECO:0000256" key="7">
    <source>
        <dbReference type="PROSITE-ProRule" id="PRU01360"/>
    </source>
</evidence>
<comment type="caution">
    <text evidence="10">The sequence shown here is derived from an EMBL/GenBank/DDBJ whole genome shotgun (WGS) entry which is preliminary data.</text>
</comment>
<dbReference type="InterPro" id="IPR037066">
    <property type="entry name" value="Plug_dom_sf"/>
</dbReference>
<dbReference type="Proteomes" id="UP001199314">
    <property type="component" value="Unassembled WGS sequence"/>
</dbReference>
<evidence type="ECO:0000256" key="3">
    <source>
        <dbReference type="ARBA" id="ARBA00022452"/>
    </source>
</evidence>
<dbReference type="PROSITE" id="PS52016">
    <property type="entry name" value="TONB_DEPENDENT_REC_3"/>
    <property type="match status" value="1"/>
</dbReference>
<dbReference type="RefSeq" id="WP_224460963.1">
    <property type="nucleotide sequence ID" value="NZ_JAIQZE010000005.1"/>
</dbReference>
<dbReference type="Pfam" id="PF13715">
    <property type="entry name" value="CarbopepD_reg_2"/>
    <property type="match status" value="1"/>
</dbReference>
<feature type="domain" description="TonB-dependent receptor plug" evidence="9">
    <location>
        <begin position="114"/>
        <end position="240"/>
    </location>
</feature>
<feature type="chain" id="PRO_5047449166" evidence="8">
    <location>
        <begin position="24"/>
        <end position="1021"/>
    </location>
</feature>
<reference evidence="11" key="1">
    <citation type="submission" date="2023-07" db="EMBL/GenBank/DDBJ databases">
        <title>Novel species isolated from saline lakes on Tibetan Plateau.</title>
        <authorList>
            <person name="Lu H."/>
        </authorList>
    </citation>
    <scope>NUCLEOTIDE SEQUENCE [LARGE SCALE GENOMIC DNA]</scope>
    <source>
        <strain evidence="11">CAK8W</strain>
    </source>
</reference>
<organism evidence="10 11">
    <name type="scientific">Psychroflexus longus</name>
    <dbReference type="NCBI Taxonomy" id="2873596"/>
    <lineage>
        <taxon>Bacteria</taxon>
        <taxon>Pseudomonadati</taxon>
        <taxon>Bacteroidota</taxon>
        <taxon>Flavobacteriia</taxon>
        <taxon>Flavobacteriales</taxon>
        <taxon>Flavobacteriaceae</taxon>
        <taxon>Psychroflexus</taxon>
    </lineage>
</organism>
<protein>
    <submittedName>
        <fullName evidence="10">SusC/RagA family TonB-linked outer membrane protein</fullName>
    </submittedName>
</protein>
<dbReference type="EMBL" id="JAIQZE010000005">
    <property type="protein sequence ID" value="MBZ9778612.1"/>
    <property type="molecule type" value="Genomic_DNA"/>
</dbReference>
<keyword evidence="8" id="KW-0732">Signal</keyword>
<evidence type="ECO:0000313" key="10">
    <source>
        <dbReference type="EMBL" id="MBZ9778612.1"/>
    </source>
</evidence>
<evidence type="ECO:0000256" key="1">
    <source>
        <dbReference type="ARBA" id="ARBA00004571"/>
    </source>
</evidence>
<dbReference type="InterPro" id="IPR023997">
    <property type="entry name" value="TonB-dep_OMP_SusC/RagA_CS"/>
</dbReference>
<evidence type="ECO:0000256" key="8">
    <source>
        <dbReference type="SAM" id="SignalP"/>
    </source>
</evidence>
<dbReference type="InterPro" id="IPR023996">
    <property type="entry name" value="TonB-dep_OMP_SusC/RagA"/>
</dbReference>
<feature type="signal peptide" evidence="8">
    <location>
        <begin position="1"/>
        <end position="23"/>
    </location>
</feature>
<keyword evidence="4 7" id="KW-0812">Transmembrane</keyword>
<evidence type="ECO:0000256" key="6">
    <source>
        <dbReference type="ARBA" id="ARBA00023237"/>
    </source>
</evidence>
<dbReference type="SUPFAM" id="SSF56935">
    <property type="entry name" value="Porins"/>
    <property type="match status" value="1"/>
</dbReference>